<keyword evidence="2" id="KW-0472">Membrane</keyword>
<feature type="compositionally biased region" description="Polar residues" evidence="1">
    <location>
        <begin position="23"/>
        <end position="46"/>
    </location>
</feature>
<dbReference type="InterPro" id="IPR019387">
    <property type="entry name" value="SAYSvFN_dom"/>
</dbReference>
<dbReference type="Proteomes" id="UP000265040">
    <property type="component" value="Chromosome 24"/>
</dbReference>
<evidence type="ECO:0000256" key="1">
    <source>
        <dbReference type="SAM" id="MobiDB-lite"/>
    </source>
</evidence>
<evidence type="ECO:0000313" key="4">
    <source>
        <dbReference type="Ensembl" id="ENSATEP00000041462.1"/>
    </source>
</evidence>
<protein>
    <recommendedName>
        <fullName evidence="3">SAYSvFN domain-containing protein</fullName>
    </recommendedName>
</protein>
<dbReference type="PANTHER" id="PTHR13527">
    <property type="entry name" value="SAYSVFN DOMAIN-CONTAINING PROTEIN 1"/>
    <property type="match status" value="1"/>
</dbReference>
<keyword evidence="5" id="KW-1185">Reference proteome</keyword>
<reference evidence="4" key="1">
    <citation type="submission" date="2021-04" db="EMBL/GenBank/DDBJ databases">
        <authorList>
            <consortium name="Wellcome Sanger Institute Data Sharing"/>
        </authorList>
    </citation>
    <scope>NUCLEOTIDE SEQUENCE [LARGE SCALE GENOMIC DNA]</scope>
</reference>
<dbReference type="OrthoDB" id="71310at2759"/>
<dbReference type="InParanoid" id="A0A7N5ZZM6"/>
<keyword evidence="2" id="KW-0812">Transmembrane</keyword>
<reference evidence="4" key="3">
    <citation type="submission" date="2025-09" db="UniProtKB">
        <authorList>
            <consortium name="Ensembl"/>
        </authorList>
    </citation>
    <scope>IDENTIFICATION</scope>
</reference>
<evidence type="ECO:0000313" key="5">
    <source>
        <dbReference type="Proteomes" id="UP000265040"/>
    </source>
</evidence>
<keyword evidence="2" id="KW-1133">Transmembrane helix</keyword>
<dbReference type="PANTHER" id="PTHR13527:SF0">
    <property type="entry name" value="SAYSVFN DOMAIN-CONTAINING PROTEIN 1"/>
    <property type="match status" value="1"/>
</dbReference>
<organism evidence="4 5">
    <name type="scientific">Anabas testudineus</name>
    <name type="common">Climbing perch</name>
    <name type="synonym">Anthias testudineus</name>
    <dbReference type="NCBI Taxonomy" id="64144"/>
    <lineage>
        <taxon>Eukaryota</taxon>
        <taxon>Metazoa</taxon>
        <taxon>Chordata</taxon>
        <taxon>Craniata</taxon>
        <taxon>Vertebrata</taxon>
        <taxon>Euteleostomi</taxon>
        <taxon>Actinopterygii</taxon>
        <taxon>Neopterygii</taxon>
        <taxon>Teleostei</taxon>
        <taxon>Neoteleostei</taxon>
        <taxon>Acanthomorphata</taxon>
        <taxon>Anabantaria</taxon>
        <taxon>Anabantiformes</taxon>
        <taxon>Anabantoidei</taxon>
        <taxon>Anabantidae</taxon>
        <taxon>Anabas</taxon>
    </lineage>
</organism>
<dbReference type="Pfam" id="PF10260">
    <property type="entry name" value="SAYSvFN"/>
    <property type="match status" value="1"/>
</dbReference>
<dbReference type="CTD" id="55776"/>
<dbReference type="FunCoup" id="A0A7N5ZZM6">
    <property type="interactions" value="40"/>
</dbReference>
<feature type="compositionally biased region" description="Basic and acidic residues" evidence="1">
    <location>
        <begin position="1"/>
        <end position="19"/>
    </location>
</feature>
<accession>A0A7N5ZZM6</accession>
<feature type="region of interest" description="Disordered" evidence="1">
    <location>
        <begin position="1"/>
        <end position="63"/>
    </location>
</feature>
<dbReference type="RefSeq" id="XP_026197903.1">
    <property type="nucleotide sequence ID" value="XM_026342118.1"/>
</dbReference>
<dbReference type="OMA" id="ERQLTMG"/>
<feature type="transmembrane region" description="Helical" evidence="2">
    <location>
        <begin position="95"/>
        <end position="124"/>
    </location>
</feature>
<evidence type="ECO:0000256" key="2">
    <source>
        <dbReference type="SAM" id="Phobius"/>
    </source>
</evidence>
<sequence length="172" mass="19150">MEQKLAEFRARRQAEKAAKNDQGAGSQPRSPTAVAAQSETLATADSQHPKEAESNRVPTQSSQTRAQSDWLLDSALGRWLTSKQFVITNLTLLKILLWLVLLGLFVELEFGLPFFVISLFYWMYEGLRSPAAREPGELSAYSVFNPDCQALLGSLTAEQLEGEMGYRPLANR</sequence>
<dbReference type="InterPro" id="IPR039159">
    <property type="entry name" value="SAYSD1"/>
</dbReference>
<name>A0A7N5ZZM6_ANATE</name>
<feature type="domain" description="SAYSvFN" evidence="3">
    <location>
        <begin position="94"/>
        <end position="164"/>
    </location>
</feature>
<dbReference type="GeneID" id="113149810"/>
<dbReference type="Ensembl" id="ENSATET00000054821.2">
    <property type="protein sequence ID" value="ENSATEP00000041462.1"/>
    <property type="gene ID" value="ENSATEG00000028286.2"/>
</dbReference>
<reference evidence="4" key="2">
    <citation type="submission" date="2025-08" db="UniProtKB">
        <authorList>
            <consortium name="Ensembl"/>
        </authorList>
    </citation>
    <scope>IDENTIFICATION</scope>
</reference>
<proteinExistence type="predicted"/>
<dbReference type="GeneTree" id="ENSGT00390000004313"/>
<evidence type="ECO:0000259" key="3">
    <source>
        <dbReference type="Pfam" id="PF10260"/>
    </source>
</evidence>
<dbReference type="AlphaFoldDB" id="A0A7N5ZZM6"/>